<evidence type="ECO:0008006" key="6">
    <source>
        <dbReference type="Google" id="ProtNLM"/>
    </source>
</evidence>
<feature type="domain" description="Oxidoreductase acuF-like C2H2 type zinc-finger" evidence="3">
    <location>
        <begin position="194"/>
        <end position="222"/>
    </location>
</feature>
<evidence type="ECO:0000256" key="1">
    <source>
        <dbReference type="SAM" id="MobiDB-lite"/>
    </source>
</evidence>
<dbReference type="GeneID" id="42057503"/>
<organism evidence="4 5">
    <name type="scientific">Fusarium proliferatum (strain ET1)</name>
    <name type="common">Orchid endophyte fungus</name>
    <dbReference type="NCBI Taxonomy" id="1227346"/>
    <lineage>
        <taxon>Eukaryota</taxon>
        <taxon>Fungi</taxon>
        <taxon>Dikarya</taxon>
        <taxon>Ascomycota</taxon>
        <taxon>Pezizomycotina</taxon>
        <taxon>Sordariomycetes</taxon>
        <taxon>Hypocreomycetidae</taxon>
        <taxon>Hypocreales</taxon>
        <taxon>Nectriaceae</taxon>
        <taxon>Fusarium</taxon>
        <taxon>Fusarium fujikuroi species complex</taxon>
    </lineage>
</organism>
<proteinExistence type="predicted"/>
<evidence type="ECO:0000313" key="4">
    <source>
        <dbReference type="EMBL" id="CZR48029.1"/>
    </source>
</evidence>
<evidence type="ECO:0000313" key="5">
    <source>
        <dbReference type="Proteomes" id="UP000183971"/>
    </source>
</evidence>
<feature type="compositionally biased region" description="Basic and acidic residues" evidence="1">
    <location>
        <begin position="521"/>
        <end position="536"/>
    </location>
</feature>
<gene>
    <name evidence="4" type="ORF">FPRO_12639</name>
</gene>
<feature type="region of interest" description="Disordered" evidence="1">
    <location>
        <begin position="521"/>
        <end position="574"/>
    </location>
</feature>
<feature type="region of interest" description="Disordered" evidence="1">
    <location>
        <begin position="297"/>
        <end position="322"/>
    </location>
</feature>
<evidence type="ECO:0000259" key="3">
    <source>
        <dbReference type="Pfam" id="PF26082"/>
    </source>
</evidence>
<dbReference type="RefSeq" id="XP_031088562.1">
    <property type="nucleotide sequence ID" value="XM_031223177.1"/>
</dbReference>
<dbReference type="Proteomes" id="UP000183971">
    <property type="component" value="Unassembled WGS sequence"/>
</dbReference>
<dbReference type="PANTHER" id="PTHR39611">
    <property type="entry name" value="HYDROXYPROLINE-RICH GLYCOPROTEIN DZ-HRGP-RELATED"/>
    <property type="match status" value="1"/>
</dbReference>
<reference evidence="5" key="1">
    <citation type="journal article" date="2016" name="Genome Biol. Evol.">
        <title>Comparative 'omics' of the Fusarium fujikuroi species complex highlights differences in genetic potential and metabolite synthesis.</title>
        <authorList>
            <person name="Niehaus E.-M."/>
            <person name="Muensterkoetter M."/>
            <person name="Proctor R.H."/>
            <person name="Brown D.W."/>
            <person name="Sharon A."/>
            <person name="Idan Y."/>
            <person name="Oren-Young L."/>
            <person name="Sieber C.M."/>
            <person name="Novak O."/>
            <person name="Pencik A."/>
            <person name="Tarkowska D."/>
            <person name="Hromadova K."/>
            <person name="Freeman S."/>
            <person name="Maymon M."/>
            <person name="Elazar M."/>
            <person name="Youssef S.A."/>
            <person name="El-Shabrawy E.S.M."/>
            <person name="Shalaby A.B.A."/>
            <person name="Houterman P."/>
            <person name="Brock N.L."/>
            <person name="Burkhardt I."/>
            <person name="Tsavkelova E.A."/>
            <person name="Dickschat J.S."/>
            <person name="Galuszka P."/>
            <person name="Gueldener U."/>
            <person name="Tudzynski B."/>
        </authorList>
    </citation>
    <scope>NUCLEOTIDE SEQUENCE [LARGE SCALE GENOMIC DNA]</scope>
    <source>
        <strain evidence="5">ET1</strain>
    </source>
</reference>
<name>A0A1L7W5Y4_FUSPR</name>
<dbReference type="PANTHER" id="PTHR39611:SF2">
    <property type="entry name" value="HYDROXYPROLINE-RICH GLYCOPROTEIN DZ-HRGP"/>
    <property type="match status" value="1"/>
</dbReference>
<feature type="domain" description="DUF7514" evidence="2">
    <location>
        <begin position="336"/>
        <end position="494"/>
    </location>
</feature>
<accession>A0A1L7W5Y4</accession>
<dbReference type="AlphaFoldDB" id="A0A1L7W5Y4"/>
<dbReference type="InterPro" id="IPR055936">
    <property type="entry name" value="DUF7514"/>
</dbReference>
<dbReference type="Pfam" id="PF26082">
    <property type="entry name" value="zf-C2H2_AcuF"/>
    <property type="match status" value="1"/>
</dbReference>
<protein>
    <recommendedName>
        <fullName evidence="6">C2H2-type domain-containing protein</fullName>
    </recommendedName>
</protein>
<dbReference type="EMBL" id="FJOF01000013">
    <property type="protein sequence ID" value="CZR48029.1"/>
    <property type="molecule type" value="Genomic_DNA"/>
</dbReference>
<dbReference type="InterPro" id="IPR058925">
    <property type="entry name" value="zf-C2H2_AcuF"/>
</dbReference>
<keyword evidence="5" id="KW-1185">Reference proteome</keyword>
<sequence>MDILLDAARATVESEDYIQQVSSESEDSTDELTGCDKIESHVRDLQIFMRCLVDLTETLASAVPDPHYDDPKPVQVESLEPHHLYAGLIREKFPFGDVKIVDHLGKSNLRRYQEIIARKEAMVANESKSQTQDEAQAYEASTIAGETIWQDSGLGTSVPTFSKYPSSYVPSRRSSTALKNPDWIPKLTAEAVAGHAFECFGCGKMVVIKKEVDWKKHLIKDLSPYNCTAPDCTDAFTLFSEKYRWIRHMKAEHEAESISQSQCCPLCLVNTHDEKEDFLSHLSTHLEEISVAALPRGAFDDSDSDEESRKDANSTRLPSRNETAKKSAKNLLAFWGYMFEPDKTPTRLFNALNHAMATHIMHKIGDPNVPWLTPQKMASFYKAVGGDYDSVFELPNESISYIWQATGCEHTLLPDKDKFAPPSIPTLTIDGFSRWQSIEMLLGPEEHVPYYQFALSNWDLINPLTNKPFPMQIPAESFPLERDAEVDRWHKSCAEQLRKEVNQREKEAYKEAAYKYPISDESHFEGDVERKDRSATKSDLQSDVEGARSDRNRQKRVFSSNRAETTSRRRSAKR</sequence>
<dbReference type="VEuPathDB" id="FungiDB:FPRO_12639"/>
<dbReference type="Pfam" id="PF24355">
    <property type="entry name" value="DUF7514"/>
    <property type="match status" value="1"/>
</dbReference>
<evidence type="ECO:0000259" key="2">
    <source>
        <dbReference type="Pfam" id="PF24355"/>
    </source>
</evidence>
<comment type="caution">
    <text evidence="4">The sequence shown here is derived from an EMBL/GenBank/DDBJ whole genome shotgun (WGS) entry which is preliminary data.</text>
</comment>